<dbReference type="AlphaFoldDB" id="A0A2U1D1D2"/>
<proteinExistence type="predicted"/>
<organism evidence="2 3">
    <name type="scientific">Tamilnaduibacter salinus</name>
    <dbReference type="NCBI Taxonomy" id="1484056"/>
    <lineage>
        <taxon>Bacteria</taxon>
        <taxon>Pseudomonadati</taxon>
        <taxon>Pseudomonadota</taxon>
        <taxon>Gammaproteobacteria</taxon>
        <taxon>Pseudomonadales</taxon>
        <taxon>Marinobacteraceae</taxon>
        <taxon>Tamilnaduibacter</taxon>
    </lineage>
</organism>
<accession>A0A2U1D1D2</accession>
<gene>
    <name evidence="2" type="ORF">C8D92_101413</name>
</gene>
<evidence type="ECO:0000313" key="2">
    <source>
        <dbReference type="EMBL" id="PVY79203.1"/>
    </source>
</evidence>
<protein>
    <submittedName>
        <fullName evidence="2">Uncharacterized protein</fullName>
    </submittedName>
</protein>
<feature type="region of interest" description="Disordered" evidence="1">
    <location>
        <begin position="1"/>
        <end position="31"/>
    </location>
</feature>
<comment type="caution">
    <text evidence="2">The sequence shown here is derived from an EMBL/GenBank/DDBJ whole genome shotgun (WGS) entry which is preliminary data.</text>
</comment>
<sequence length="31" mass="3373">MLCVIPMDPAMSAHRDGDEDENRGGGTRIID</sequence>
<evidence type="ECO:0000313" key="3">
    <source>
        <dbReference type="Proteomes" id="UP000245887"/>
    </source>
</evidence>
<dbReference type="EMBL" id="QEKQ01000001">
    <property type="protein sequence ID" value="PVY79203.1"/>
    <property type="molecule type" value="Genomic_DNA"/>
</dbReference>
<dbReference type="Proteomes" id="UP000245887">
    <property type="component" value="Unassembled WGS sequence"/>
</dbReference>
<name>A0A2U1D1D2_9GAMM</name>
<evidence type="ECO:0000256" key="1">
    <source>
        <dbReference type="SAM" id="MobiDB-lite"/>
    </source>
</evidence>
<reference evidence="2 3" key="1">
    <citation type="submission" date="2018-04" db="EMBL/GenBank/DDBJ databases">
        <title>Genomic Encyclopedia of Type Strains, Phase IV (KMG-IV): sequencing the most valuable type-strain genomes for metagenomic binning, comparative biology and taxonomic classification.</title>
        <authorList>
            <person name="Goeker M."/>
        </authorList>
    </citation>
    <scope>NUCLEOTIDE SEQUENCE [LARGE SCALE GENOMIC DNA]</scope>
    <source>
        <strain evidence="2 3">DSM 28688</strain>
    </source>
</reference>